<accession>A0A5E4ZHR0</accession>
<gene>
    <name evidence="1" type="ORF">PAN31117_00048</name>
</gene>
<name>A0A5E4ZHR0_9BURK</name>
<keyword evidence="2" id="KW-1185">Reference proteome</keyword>
<dbReference type="OrthoDB" id="8480900at2"/>
<sequence>MKALLFCTSYIRDAEAWQSRYQRWLDFYRDGPIHADKIVMIDDGSPHLPAADIIPTLPAHADLSASDSRYCIARFDNNMGRQSMSLYPGWWRSFLHSLTIARTLGADKIVHIESDAFILSGQLANFINETRDGWHVMWAQRYGMPETAIQIICADQFDAMARFGETNPNLDFPDIAERLLPFTSVNRTFKGDRYSEFKRNRGIFRSRKFNFLPIFQRDFFWEPIPEDADFATQVVERQKVKFRGA</sequence>
<evidence type="ECO:0000313" key="1">
    <source>
        <dbReference type="EMBL" id="VVE59860.1"/>
    </source>
</evidence>
<reference evidence="1 2" key="1">
    <citation type="submission" date="2019-08" db="EMBL/GenBank/DDBJ databases">
        <authorList>
            <person name="Peeters C."/>
        </authorList>
    </citation>
    <scope>NUCLEOTIDE SEQUENCE [LARGE SCALE GENOMIC DNA]</scope>
    <source>
        <strain evidence="1 2">LMG 31117</strain>
    </source>
</reference>
<dbReference type="AlphaFoldDB" id="A0A5E4ZHR0"/>
<dbReference type="RefSeq" id="WP_150736441.1">
    <property type="nucleotide sequence ID" value="NZ_CABPSP010000001.1"/>
</dbReference>
<dbReference type="EMBL" id="CABPSP010000001">
    <property type="protein sequence ID" value="VVE59860.1"/>
    <property type="molecule type" value="Genomic_DNA"/>
</dbReference>
<evidence type="ECO:0000313" key="2">
    <source>
        <dbReference type="Proteomes" id="UP000383122"/>
    </source>
</evidence>
<protein>
    <recommendedName>
        <fullName evidence="3">Glycosyltransferase</fullName>
    </recommendedName>
</protein>
<dbReference type="Proteomes" id="UP000383122">
    <property type="component" value="Unassembled WGS sequence"/>
</dbReference>
<proteinExistence type="predicted"/>
<evidence type="ECO:0008006" key="3">
    <source>
        <dbReference type="Google" id="ProtNLM"/>
    </source>
</evidence>
<organism evidence="1 2">
    <name type="scientific">Pandoraea anapnoica</name>
    <dbReference type="NCBI Taxonomy" id="2508301"/>
    <lineage>
        <taxon>Bacteria</taxon>
        <taxon>Pseudomonadati</taxon>
        <taxon>Pseudomonadota</taxon>
        <taxon>Betaproteobacteria</taxon>
        <taxon>Burkholderiales</taxon>
        <taxon>Burkholderiaceae</taxon>
        <taxon>Pandoraea</taxon>
    </lineage>
</organism>